<keyword evidence="3 4" id="KW-0175">Coiled coil</keyword>
<dbReference type="GO" id="GO:0031267">
    <property type="term" value="F:small GTPase binding"/>
    <property type="evidence" value="ECO:0007669"/>
    <property type="project" value="TreeGrafter"/>
</dbReference>
<dbReference type="GO" id="GO:0007030">
    <property type="term" value="P:Golgi organization"/>
    <property type="evidence" value="ECO:0007669"/>
    <property type="project" value="TreeGrafter"/>
</dbReference>
<feature type="domain" description="GRIP" evidence="6">
    <location>
        <begin position="290"/>
        <end position="339"/>
    </location>
</feature>
<dbReference type="GO" id="GO:0005794">
    <property type="term" value="C:Golgi apparatus"/>
    <property type="evidence" value="ECO:0007669"/>
    <property type="project" value="UniProtKB-SubCell"/>
</dbReference>
<feature type="region of interest" description="Disordered" evidence="5">
    <location>
        <begin position="390"/>
        <end position="437"/>
    </location>
</feature>
<accession>A0A8C0E317</accession>
<feature type="region of interest" description="Disordered" evidence="5">
    <location>
        <begin position="351"/>
        <end position="370"/>
    </location>
</feature>
<dbReference type="PROSITE" id="PS50913">
    <property type="entry name" value="GRIP"/>
    <property type="match status" value="1"/>
</dbReference>
<feature type="compositionally biased region" description="Polar residues" evidence="5">
    <location>
        <begin position="356"/>
        <end position="370"/>
    </location>
</feature>
<feature type="coiled-coil region" evidence="4">
    <location>
        <begin position="1"/>
        <end position="35"/>
    </location>
</feature>
<dbReference type="InterPro" id="IPR000237">
    <property type="entry name" value="GRIP_dom"/>
</dbReference>
<dbReference type="GO" id="GO:0006888">
    <property type="term" value="P:endoplasmic reticulum to Golgi vesicle-mediated transport"/>
    <property type="evidence" value="ECO:0007669"/>
    <property type="project" value="TreeGrafter"/>
</dbReference>
<feature type="compositionally biased region" description="Polar residues" evidence="5">
    <location>
        <begin position="416"/>
        <end position="427"/>
    </location>
</feature>
<protein>
    <recommendedName>
        <fullName evidence="6">GRIP domain-containing protein</fullName>
    </recommendedName>
</protein>
<evidence type="ECO:0000256" key="1">
    <source>
        <dbReference type="ARBA" id="ARBA00004555"/>
    </source>
</evidence>
<keyword evidence="2" id="KW-0333">Golgi apparatus</keyword>
<reference evidence="7" key="1">
    <citation type="submission" date="2023-09" db="UniProtKB">
        <authorList>
            <consortium name="Ensembl"/>
        </authorList>
    </citation>
    <scope>IDENTIFICATION</scope>
</reference>
<proteinExistence type="predicted"/>
<dbReference type="Ensembl" id="ENSBMST00010032294.1">
    <property type="protein sequence ID" value="ENSBMSP00010029342.1"/>
    <property type="gene ID" value="ENSBMSG00010021277.1"/>
</dbReference>
<evidence type="ECO:0000256" key="2">
    <source>
        <dbReference type="ARBA" id="ARBA00023034"/>
    </source>
</evidence>
<dbReference type="PANTHER" id="PTHR18921:SF2">
    <property type="entry name" value="THYROID RECEPTOR-INTERACTING PROTEIN 11"/>
    <property type="match status" value="1"/>
</dbReference>
<evidence type="ECO:0000256" key="5">
    <source>
        <dbReference type="SAM" id="MobiDB-lite"/>
    </source>
</evidence>
<dbReference type="InterPro" id="IPR019459">
    <property type="entry name" value="GRAB"/>
</dbReference>
<dbReference type="AlphaFoldDB" id="A0A8C0E317"/>
<evidence type="ECO:0000256" key="3">
    <source>
        <dbReference type="ARBA" id="ARBA00023054"/>
    </source>
</evidence>
<evidence type="ECO:0000259" key="6">
    <source>
        <dbReference type="PROSITE" id="PS50913"/>
    </source>
</evidence>
<dbReference type="OMA" id="VESCEIN"/>
<dbReference type="Pfam" id="PF10375">
    <property type="entry name" value="GRAB"/>
    <property type="match status" value="1"/>
</dbReference>
<dbReference type="GeneTree" id="ENSGT00710000106769"/>
<sequence>MKQLREKQDVLQNLLKEKELLIKAKSDELLSLSENFTNVVSENELLRQGVINLKERVVNFELDMCKLKEENEKLTKMWFSMMRREKELKYVAMKEKVLAFEHLLKETELITSMQEKTIMFQQARNETMLALKQKQIENCALQSEVQHLHDKELHLKQEPERWRKHAVESEICFKKKVSHNRGALAAEDRAAKLRMKATALEEKLLLSSNARENANQQASLQIELMVVAEWMEIVADNLEGKLISAQGHQEKVNAALTLKEEQIKDLKTQNEVQQEVLDDVQKKLMNLLSNTEGKVDKSLMRNLFLGYFQTPKQHRHEVLQIMGNILGIRKEEIDLVFNEEQGGGTRWMTGWLGSKSVPNTPLRPNQQSRPKNSFSELFVKFLETESHLTRLPLKPSARDPKPLDSPGKKKLAKNVPPSSLKTTSGSTPKKPDVNQRSAAVSLINPPRPETDGSEHLLLNAVTDVLPTYTPLLLSPGKRAGVVLKDLSKP</sequence>
<name>A0A8C0E317_BALMU</name>
<dbReference type="PANTHER" id="PTHR18921">
    <property type="entry name" value="MYOSIN HEAVY CHAIN - RELATED"/>
    <property type="match status" value="1"/>
</dbReference>
<comment type="subcellular location">
    <subcellularLocation>
        <location evidence="1">Golgi apparatus</location>
    </subcellularLocation>
</comment>
<evidence type="ECO:0000313" key="7">
    <source>
        <dbReference type="Ensembl" id="ENSBMSP00010029342.1"/>
    </source>
</evidence>
<evidence type="ECO:0000256" key="4">
    <source>
        <dbReference type="SAM" id="Coils"/>
    </source>
</evidence>
<feature type="coiled-coil region" evidence="4">
    <location>
        <begin position="249"/>
        <end position="290"/>
    </location>
</feature>
<organism evidence="7">
    <name type="scientific">Balaenoptera musculus</name>
    <name type="common">Blue whale</name>
    <dbReference type="NCBI Taxonomy" id="9771"/>
    <lineage>
        <taxon>Eukaryota</taxon>
        <taxon>Metazoa</taxon>
        <taxon>Chordata</taxon>
        <taxon>Craniata</taxon>
        <taxon>Vertebrata</taxon>
        <taxon>Euteleostomi</taxon>
        <taxon>Mammalia</taxon>
        <taxon>Eutheria</taxon>
        <taxon>Laurasiatheria</taxon>
        <taxon>Artiodactyla</taxon>
        <taxon>Whippomorpha</taxon>
        <taxon>Cetacea</taxon>
        <taxon>Mysticeti</taxon>
        <taxon>Balaenopteridae</taxon>
        <taxon>Balaenoptera</taxon>
    </lineage>
</organism>